<sequence length="42" mass="4794">MSSENRSHFSASALVRKLDEISRYYAFLLAKTADTKGWAKDE</sequence>
<name>A0A7W5BRT2_9HYPH</name>
<dbReference type="AlphaFoldDB" id="A0A7W5BRT2"/>
<dbReference type="EMBL" id="JACHXH010000024">
    <property type="protein sequence ID" value="MBB3137664.1"/>
    <property type="molecule type" value="Genomic_DNA"/>
</dbReference>
<proteinExistence type="predicted"/>
<accession>A0A7W5BRT2</accession>
<protein>
    <submittedName>
        <fullName evidence="1">Uncharacterized protein</fullName>
    </submittedName>
</protein>
<gene>
    <name evidence="1" type="ORF">FHS26_005429</name>
</gene>
<reference evidence="1 2" key="1">
    <citation type="submission" date="2020-08" db="EMBL/GenBank/DDBJ databases">
        <title>Genomic Encyclopedia of Type Strains, Phase III (KMG-III): the genomes of soil and plant-associated and newly described type strains.</title>
        <authorList>
            <person name="Whitman W."/>
        </authorList>
    </citation>
    <scope>NUCLEOTIDE SEQUENCE [LARGE SCALE GENOMIC DNA]</scope>
    <source>
        <strain evidence="1 2">CECT 4113</strain>
    </source>
</reference>
<keyword evidence="2" id="KW-1185">Reference proteome</keyword>
<evidence type="ECO:0000313" key="2">
    <source>
        <dbReference type="Proteomes" id="UP000518315"/>
    </source>
</evidence>
<dbReference type="Proteomes" id="UP000518315">
    <property type="component" value="Unassembled WGS sequence"/>
</dbReference>
<comment type="caution">
    <text evidence="1">The sequence shown here is derived from an EMBL/GenBank/DDBJ whole genome shotgun (WGS) entry which is preliminary data.</text>
</comment>
<organism evidence="1 2">
    <name type="scientific">Rhizobium pisi</name>
    <dbReference type="NCBI Taxonomy" id="574561"/>
    <lineage>
        <taxon>Bacteria</taxon>
        <taxon>Pseudomonadati</taxon>
        <taxon>Pseudomonadota</taxon>
        <taxon>Alphaproteobacteria</taxon>
        <taxon>Hyphomicrobiales</taxon>
        <taxon>Rhizobiaceae</taxon>
        <taxon>Rhizobium/Agrobacterium group</taxon>
        <taxon>Rhizobium</taxon>
    </lineage>
</organism>
<evidence type="ECO:0000313" key="1">
    <source>
        <dbReference type="EMBL" id="MBB3137664.1"/>
    </source>
</evidence>